<gene>
    <name evidence="2" type="ORF">GCM10007877_00320</name>
</gene>
<proteinExistence type="predicted"/>
<keyword evidence="3" id="KW-1185">Reference proteome</keyword>
<evidence type="ECO:0000256" key="1">
    <source>
        <dbReference type="SAM" id="Phobius"/>
    </source>
</evidence>
<keyword evidence="1" id="KW-0472">Membrane</keyword>
<sequence>MKRYLKGDFFSKVALSTLFILQFSILALVFYQQSLMKFQGQEIESLQKNIQTISTEKLKSISRKEKSTSPELQFNKSEAMSLAQLENRLRNYFSEELSSQLKNISSSMKVSPSVASSLEDLSEEEKHEKRLRVEEAMNYSSITIDNALSAGIWTREDTQKLYEHVGDLPESKRQELRDKLYTAINRQEVILEGFPGL</sequence>
<keyword evidence="1" id="KW-1133">Transmembrane helix</keyword>
<evidence type="ECO:0000313" key="2">
    <source>
        <dbReference type="EMBL" id="GLS24321.1"/>
    </source>
</evidence>
<accession>A0AA37WLY6</accession>
<dbReference type="AlphaFoldDB" id="A0AA37WLY6"/>
<organism evidence="2 3">
    <name type="scientific">Marinibactrum halimedae</name>
    <dbReference type="NCBI Taxonomy" id="1444977"/>
    <lineage>
        <taxon>Bacteria</taxon>
        <taxon>Pseudomonadati</taxon>
        <taxon>Pseudomonadota</taxon>
        <taxon>Gammaproteobacteria</taxon>
        <taxon>Cellvibrionales</taxon>
        <taxon>Cellvibrionaceae</taxon>
        <taxon>Marinibactrum</taxon>
    </lineage>
</organism>
<keyword evidence="1" id="KW-0812">Transmembrane</keyword>
<dbReference type="Proteomes" id="UP001156870">
    <property type="component" value="Unassembled WGS sequence"/>
</dbReference>
<reference evidence="2 3" key="1">
    <citation type="journal article" date="2014" name="Int. J. Syst. Evol. Microbiol.">
        <title>Complete genome sequence of Corynebacterium casei LMG S-19264T (=DSM 44701T), isolated from a smear-ripened cheese.</title>
        <authorList>
            <consortium name="US DOE Joint Genome Institute (JGI-PGF)"/>
            <person name="Walter F."/>
            <person name="Albersmeier A."/>
            <person name="Kalinowski J."/>
            <person name="Ruckert C."/>
        </authorList>
    </citation>
    <scope>NUCLEOTIDE SEQUENCE [LARGE SCALE GENOMIC DNA]</scope>
    <source>
        <strain evidence="2 3">NBRC 110095</strain>
    </source>
</reference>
<comment type="caution">
    <text evidence="2">The sequence shown here is derived from an EMBL/GenBank/DDBJ whole genome shotgun (WGS) entry which is preliminary data.</text>
</comment>
<feature type="transmembrane region" description="Helical" evidence="1">
    <location>
        <begin position="12"/>
        <end position="31"/>
    </location>
</feature>
<dbReference type="RefSeq" id="WP_232595260.1">
    <property type="nucleotide sequence ID" value="NZ_BSPD01000001.1"/>
</dbReference>
<name>A0AA37WLY6_9GAMM</name>
<protein>
    <submittedName>
        <fullName evidence="2">Uncharacterized protein</fullName>
    </submittedName>
</protein>
<evidence type="ECO:0000313" key="3">
    <source>
        <dbReference type="Proteomes" id="UP001156870"/>
    </source>
</evidence>
<dbReference type="EMBL" id="BSPD01000001">
    <property type="protein sequence ID" value="GLS24321.1"/>
    <property type="molecule type" value="Genomic_DNA"/>
</dbReference>